<evidence type="ECO:0000256" key="3">
    <source>
        <dbReference type="ARBA" id="ARBA00008339"/>
    </source>
</evidence>
<dbReference type="OrthoDB" id="4349954at2759"/>
<keyword evidence="6" id="KW-0067">ATP-binding</keyword>
<evidence type="ECO:0000256" key="8">
    <source>
        <dbReference type="ARBA" id="ARBA00023146"/>
    </source>
</evidence>
<dbReference type="Pfam" id="PF03454">
    <property type="entry name" value="MoeA_C"/>
    <property type="match status" value="1"/>
</dbReference>
<dbReference type="InterPro" id="IPR048952">
    <property type="entry name" value="AsnRS_N"/>
</dbReference>
<keyword evidence="8" id="KW-0030">Aminoacyl-tRNA synthetase</keyword>
<dbReference type="SUPFAM" id="SSF63867">
    <property type="entry name" value="MoeA C-terminal domain-like"/>
    <property type="match status" value="1"/>
</dbReference>
<dbReference type="FunFam" id="3.40.980.10:FF:000001">
    <property type="entry name" value="Molybdopterin molybdenumtransferase"/>
    <property type="match status" value="1"/>
</dbReference>
<gene>
    <name evidence="13" type="ORF">Rt10032_c06g2693</name>
</gene>
<dbReference type="GO" id="GO:0005524">
    <property type="term" value="F:ATP binding"/>
    <property type="evidence" value="ECO:0007669"/>
    <property type="project" value="UniProtKB-KW"/>
</dbReference>
<dbReference type="SUPFAM" id="SSF50249">
    <property type="entry name" value="Nucleic acid-binding proteins"/>
    <property type="match status" value="1"/>
</dbReference>
<keyword evidence="11" id="KW-0812">Transmembrane</keyword>
<dbReference type="UniPathway" id="UPA00344"/>
<evidence type="ECO:0000256" key="6">
    <source>
        <dbReference type="ARBA" id="ARBA00022840"/>
    </source>
</evidence>
<feature type="transmembrane region" description="Helical" evidence="11">
    <location>
        <begin position="1159"/>
        <end position="1179"/>
    </location>
</feature>
<evidence type="ECO:0000256" key="2">
    <source>
        <dbReference type="ARBA" id="ARBA00007589"/>
    </source>
</evidence>
<sequence>MAGMIGKAQEQVAQALEAATSALSLDAVYVDEAIGDDKAGDGSQAKPFKTVVGAYIARSSDAINVHVRQAPTEGQVEGSWAVATASAKKKAVKLLQTHKNKLAKQEELRKREEAEGEARRAAEAKKLEEAKAIVLEEPTTEATRIKIRQATEQRGKRVRVFGWVHRLRQQGGMTFVILRDGSGYLQCVLSGRLSQTYDALTLTLESTIQITGVINQLPEGKTAPENHELTADWFAVVGKAPGGDDAFLNQVNEDADPSQLADARHLVIRGENASAILKVRAALLQSFRQSYANLGLLEVTPPCMVQTQVEGGATLFAFDYYGEQAYLTQSSQLYLETCLPSLGDVFCVQESFRAEKSHTRRHLSEYTHVEAELAFLTFKDLLEHIEELICQTIDRVLADPKIKELIDHLWAGKGKFEPPSRPFMRMDYRDAIKWLNDHNITRPDDNGVEGPHVVGDDIAEAAERKMTDTIGRPIFLINFPKDIKSFYMSRVPGDEEYTESVDLLMPNVGEIVGGSMRISDLDELLAAYEREGIDPEPYYWFTDQRKYGTSPHGGYGLGLERLLAWLLNRYTVRECSLYPRILNPSGLSLYAATPLSVALLCVSDTAAAVPSSDRSLPLLHDILDSQPHDAYRVVAQAIVPDETADIVENVRTWVHMGIDLILTSGGTGMGARDRTPEAVAPLIDRPAPGLVVAMLTSSLAITPLAALSRPIAGIAHSPSGDGTGSIIVTLPGSPKAAKENLECLLKVLPHALELAGGARSRTTAVHERLQRGEDGMKGMQEAVTQHKHRHEQAEPAAHSHVHAHAHSHHGNSHEHSHHGHHAPRPRSLMSQDPSSAVASRQRKSPWPLVSVRDALSLIFQHTPLSPVQTLTVEPSLVGHVLADDVFSSINVPSSPSTNIDGYACVAAASPPGVYRVVTSFPTSPLPEGTVYRINTGAPVPLGLDACVMVEDTEVVSRDDVTGEENEVRFLAQVEKGENVRREGSDVRTGEKVLSEGDVISSVGGELGTLAFVCKRSAQVYRRPTVAILSTGNELRDLQDTSTPSSTSAGSANFHGIPDSNRISLISVLENLHFNVVNLGICGDTMEETKTKLKRGAEQADVIVTTGGTSMGVGDLLKPCIERELGGTVHFGRVAMKPGKPTTFATLPAHPMAPSRHPTLVFALPGNPASALVTFFLFVLPSLRKMEGRREDEWELPRVPVTLTSTVPLDPRPEYHRVQIRPTASGLKAFSTGGQRSSRTVSLAGANGLLELPASKEGDAERKQGEVVQCVLVGELGPVAA</sequence>
<evidence type="ECO:0000256" key="10">
    <source>
        <dbReference type="SAM" id="MobiDB-lite"/>
    </source>
</evidence>
<dbReference type="NCBIfam" id="TIGR00457">
    <property type="entry name" value="asnS"/>
    <property type="match status" value="1"/>
</dbReference>
<dbReference type="CDD" id="cd00776">
    <property type="entry name" value="AsxRS_core"/>
    <property type="match status" value="1"/>
</dbReference>
<evidence type="ECO:0000256" key="7">
    <source>
        <dbReference type="ARBA" id="ARBA00022917"/>
    </source>
</evidence>
<dbReference type="InterPro" id="IPR004365">
    <property type="entry name" value="NA-bd_OB_tRNA"/>
</dbReference>
<dbReference type="SMART" id="SM00852">
    <property type="entry name" value="MoCF_biosynth"/>
    <property type="match status" value="2"/>
</dbReference>
<name>A0A511KFG9_RHOTO</name>
<dbReference type="Proteomes" id="UP000321518">
    <property type="component" value="Unassembled WGS sequence"/>
</dbReference>
<dbReference type="Pfam" id="PF20917">
    <property type="entry name" value="AsnRS_N"/>
    <property type="match status" value="1"/>
</dbReference>
<dbReference type="Gene3D" id="3.40.980.10">
    <property type="entry name" value="MoaB/Mog-like domain"/>
    <property type="match status" value="2"/>
</dbReference>
<feature type="domain" description="Aminoacyl-transfer RNA synthetases class-II family profile" evidence="12">
    <location>
        <begin position="277"/>
        <end position="584"/>
    </location>
</feature>
<dbReference type="CDD" id="cd00887">
    <property type="entry name" value="MoeA"/>
    <property type="match status" value="1"/>
</dbReference>
<keyword evidence="4" id="KW-0436">Ligase</keyword>
<dbReference type="InterPro" id="IPR036135">
    <property type="entry name" value="MoeA_linker/N_sf"/>
</dbReference>
<dbReference type="CDD" id="cd04323">
    <property type="entry name" value="AsnRS_cyto_like_N"/>
    <property type="match status" value="1"/>
</dbReference>
<dbReference type="InterPro" id="IPR008284">
    <property type="entry name" value="MoCF_biosynth_CS"/>
</dbReference>
<dbReference type="PROSITE" id="PS50862">
    <property type="entry name" value="AA_TRNA_LIGASE_II"/>
    <property type="match status" value="1"/>
</dbReference>
<evidence type="ECO:0000256" key="11">
    <source>
        <dbReference type="SAM" id="Phobius"/>
    </source>
</evidence>
<accession>A0A511KFG9</accession>
<proteinExistence type="inferred from homology"/>
<dbReference type="CDD" id="cd00886">
    <property type="entry name" value="MogA_MoaB"/>
    <property type="match status" value="1"/>
</dbReference>
<dbReference type="EMBL" id="BJWK01000006">
    <property type="protein sequence ID" value="GEM08676.1"/>
    <property type="molecule type" value="Genomic_DNA"/>
</dbReference>
<dbReference type="Pfam" id="PF03453">
    <property type="entry name" value="MoeA_N"/>
    <property type="match status" value="1"/>
</dbReference>
<dbReference type="InterPro" id="IPR005110">
    <property type="entry name" value="MoeA_linker/N"/>
</dbReference>
<dbReference type="Pfam" id="PF00994">
    <property type="entry name" value="MoCF_biosynth"/>
    <property type="match status" value="2"/>
</dbReference>
<dbReference type="PRINTS" id="PR01042">
    <property type="entry name" value="TRNASYNTHASP"/>
</dbReference>
<protein>
    <submittedName>
        <fullName evidence="13">Molybdopterin biosynthesis protein MoeA</fullName>
    </submittedName>
</protein>
<evidence type="ECO:0000256" key="4">
    <source>
        <dbReference type="ARBA" id="ARBA00022598"/>
    </source>
</evidence>
<keyword evidence="11" id="KW-0472">Membrane</keyword>
<dbReference type="Gene3D" id="3.30.930.10">
    <property type="entry name" value="Bira Bifunctional Protein, Domain 2"/>
    <property type="match status" value="1"/>
</dbReference>
<dbReference type="Gene3D" id="3.90.105.10">
    <property type="entry name" value="Molybdopterin biosynthesis moea protein, domain 2"/>
    <property type="match status" value="1"/>
</dbReference>
<evidence type="ECO:0000313" key="13">
    <source>
        <dbReference type="EMBL" id="GEM08676.1"/>
    </source>
</evidence>
<dbReference type="NCBIfam" id="TIGR00177">
    <property type="entry name" value="molyb_syn"/>
    <property type="match status" value="1"/>
</dbReference>
<evidence type="ECO:0000256" key="1">
    <source>
        <dbReference type="ARBA" id="ARBA00005046"/>
    </source>
</evidence>
<comment type="pathway">
    <text evidence="1">Cofactor biosynthesis; molybdopterin biosynthesis.</text>
</comment>
<feature type="region of interest" description="Disordered" evidence="10">
    <location>
        <begin position="770"/>
        <end position="845"/>
    </location>
</feature>
<evidence type="ECO:0000259" key="12">
    <source>
        <dbReference type="PROSITE" id="PS50862"/>
    </source>
</evidence>
<dbReference type="SUPFAM" id="SSF55681">
    <property type="entry name" value="Class II aaRS and biotin synthetases"/>
    <property type="match status" value="1"/>
</dbReference>
<dbReference type="AlphaFoldDB" id="A0A511KFG9"/>
<dbReference type="Pfam" id="PF01336">
    <property type="entry name" value="tRNA_anti-codon"/>
    <property type="match status" value="1"/>
</dbReference>
<dbReference type="InterPro" id="IPR012340">
    <property type="entry name" value="NA-bd_OB-fold"/>
</dbReference>
<dbReference type="SUPFAM" id="SSF63882">
    <property type="entry name" value="MoeA N-terminal region -like"/>
    <property type="match status" value="1"/>
</dbReference>
<dbReference type="PROSITE" id="PS01079">
    <property type="entry name" value="MOCF_BIOSYNTHESIS_2"/>
    <property type="match status" value="1"/>
</dbReference>
<feature type="region of interest" description="Disordered" evidence="10">
    <location>
        <begin position="103"/>
        <end position="122"/>
    </location>
</feature>
<evidence type="ECO:0000256" key="5">
    <source>
        <dbReference type="ARBA" id="ARBA00022741"/>
    </source>
</evidence>
<dbReference type="InterPro" id="IPR006195">
    <property type="entry name" value="aa-tRNA-synth_II"/>
</dbReference>
<dbReference type="PANTHER" id="PTHR10192:SF5">
    <property type="entry name" value="GEPHYRIN"/>
    <property type="match status" value="1"/>
</dbReference>
<dbReference type="InterPro" id="IPR005111">
    <property type="entry name" value="MoeA_C_domain_IV"/>
</dbReference>
<dbReference type="InterPro" id="IPR001453">
    <property type="entry name" value="MoaB/Mog_dom"/>
</dbReference>
<dbReference type="InterPro" id="IPR045864">
    <property type="entry name" value="aa-tRNA-synth_II/BPL/LPL"/>
</dbReference>
<dbReference type="PANTHER" id="PTHR10192">
    <property type="entry name" value="MOLYBDOPTERIN BIOSYNTHESIS PROTEIN"/>
    <property type="match status" value="1"/>
</dbReference>
<organism evidence="13 14">
    <name type="scientific">Rhodotorula toruloides</name>
    <name type="common">Yeast</name>
    <name type="synonym">Rhodosporidium toruloides</name>
    <dbReference type="NCBI Taxonomy" id="5286"/>
    <lineage>
        <taxon>Eukaryota</taxon>
        <taxon>Fungi</taxon>
        <taxon>Dikarya</taxon>
        <taxon>Basidiomycota</taxon>
        <taxon>Pucciniomycotina</taxon>
        <taxon>Microbotryomycetes</taxon>
        <taxon>Sporidiobolales</taxon>
        <taxon>Sporidiobolaceae</taxon>
        <taxon>Rhodotorula</taxon>
    </lineage>
</organism>
<dbReference type="InterPro" id="IPR002312">
    <property type="entry name" value="Asp/Asn-tRNA-synth_IIb"/>
</dbReference>
<keyword evidence="5" id="KW-0547">Nucleotide-binding</keyword>
<dbReference type="InterPro" id="IPR004522">
    <property type="entry name" value="Asn-tRNA-ligase"/>
</dbReference>
<comment type="similarity">
    <text evidence="2">In the N-terminal section; belongs to the MoaB/Mog family.</text>
</comment>
<dbReference type="Pfam" id="PF00152">
    <property type="entry name" value="tRNA-synt_2"/>
    <property type="match status" value="1"/>
</dbReference>
<dbReference type="Gene3D" id="3.30.1910.20">
    <property type="entry name" value="asparaginyl-tRNA synthetase, N-terminal domain"/>
    <property type="match status" value="1"/>
</dbReference>
<dbReference type="InterPro" id="IPR036425">
    <property type="entry name" value="MoaB/Mog-like_dom_sf"/>
</dbReference>
<dbReference type="GO" id="GO:0005829">
    <property type="term" value="C:cytosol"/>
    <property type="evidence" value="ECO:0007669"/>
    <property type="project" value="TreeGrafter"/>
</dbReference>
<dbReference type="Gene3D" id="2.40.340.10">
    <property type="entry name" value="MoeA, C-terminal, domain IV"/>
    <property type="match status" value="1"/>
</dbReference>
<dbReference type="SUPFAM" id="SSF53218">
    <property type="entry name" value="Molybdenum cofactor biosynthesis proteins"/>
    <property type="match status" value="2"/>
</dbReference>
<comment type="caution">
    <text evidence="13">The sequence shown here is derived from an EMBL/GenBank/DDBJ whole genome shotgun (WGS) entry which is preliminary data.</text>
</comment>
<dbReference type="InterPro" id="IPR036688">
    <property type="entry name" value="MoeA_C_domain_IV_sf"/>
</dbReference>
<feature type="compositionally biased region" description="Basic residues" evidence="10">
    <location>
        <begin position="799"/>
        <end position="824"/>
    </location>
</feature>
<dbReference type="GO" id="GO:0061599">
    <property type="term" value="F:molybdopterin molybdotransferase activity"/>
    <property type="evidence" value="ECO:0007669"/>
    <property type="project" value="TreeGrafter"/>
</dbReference>
<dbReference type="GO" id="GO:0004816">
    <property type="term" value="F:asparagine-tRNA ligase activity"/>
    <property type="evidence" value="ECO:0007669"/>
    <property type="project" value="InterPro"/>
</dbReference>
<dbReference type="GO" id="GO:0006777">
    <property type="term" value="P:Mo-molybdopterin cofactor biosynthetic process"/>
    <property type="evidence" value="ECO:0007669"/>
    <property type="project" value="UniProtKB-KW"/>
</dbReference>
<dbReference type="GO" id="GO:0006421">
    <property type="term" value="P:asparaginyl-tRNA aminoacylation"/>
    <property type="evidence" value="ECO:0007669"/>
    <property type="project" value="InterPro"/>
</dbReference>
<reference evidence="13 14" key="1">
    <citation type="submission" date="2019-07" db="EMBL/GenBank/DDBJ databases">
        <title>Rhodotorula toruloides NBRC10032 genome sequencing.</title>
        <authorList>
            <person name="Shida Y."/>
            <person name="Takaku H."/>
            <person name="Ogasawara W."/>
            <person name="Mori K."/>
        </authorList>
    </citation>
    <scope>NUCLEOTIDE SEQUENCE [LARGE SCALE GENOMIC DNA]</scope>
    <source>
        <strain evidence="13 14">NBRC10032</strain>
    </source>
</reference>
<dbReference type="InterPro" id="IPR004364">
    <property type="entry name" value="Aa-tRNA-synt_II"/>
</dbReference>
<dbReference type="InterPro" id="IPR038987">
    <property type="entry name" value="MoeA-like"/>
</dbReference>
<feature type="compositionally biased region" description="Polar residues" evidence="10">
    <location>
        <begin position="828"/>
        <end position="838"/>
    </location>
</feature>
<dbReference type="GO" id="GO:0003676">
    <property type="term" value="F:nucleic acid binding"/>
    <property type="evidence" value="ECO:0007669"/>
    <property type="project" value="InterPro"/>
</dbReference>
<dbReference type="Gene3D" id="2.40.50.140">
    <property type="entry name" value="Nucleic acid-binding proteins"/>
    <property type="match status" value="1"/>
</dbReference>
<keyword evidence="7" id="KW-0648">Protein biosynthesis</keyword>
<keyword evidence="9" id="KW-0501">Molybdenum cofactor biosynthesis</keyword>
<evidence type="ECO:0000256" key="9">
    <source>
        <dbReference type="ARBA" id="ARBA00023150"/>
    </source>
</evidence>
<evidence type="ECO:0000313" key="14">
    <source>
        <dbReference type="Proteomes" id="UP000321518"/>
    </source>
</evidence>
<keyword evidence="11" id="KW-1133">Transmembrane helix</keyword>
<dbReference type="Gene3D" id="2.170.190.11">
    <property type="entry name" value="Molybdopterin biosynthesis moea protein, domain 3"/>
    <property type="match status" value="1"/>
</dbReference>
<comment type="similarity">
    <text evidence="3">In the C-terminal section; belongs to the MoeA family.</text>
</comment>